<protein>
    <recommendedName>
        <fullName evidence="4">Tetratricopeptide repeat-like domain-containing protein</fullName>
    </recommendedName>
</protein>
<dbReference type="Proteomes" id="UP001321445">
    <property type="component" value="Chromosome"/>
</dbReference>
<evidence type="ECO:0000256" key="1">
    <source>
        <dbReference type="SAM" id="Phobius"/>
    </source>
</evidence>
<dbReference type="EMBL" id="AP027370">
    <property type="protein sequence ID" value="BDY12282.1"/>
    <property type="molecule type" value="Genomic_DNA"/>
</dbReference>
<reference evidence="2 3" key="1">
    <citation type="submission" date="2023-03" db="EMBL/GenBank/DDBJ databases">
        <title>Description of Hydrogenimonas sp. ISO32.</title>
        <authorList>
            <person name="Mino S."/>
            <person name="Fukazawa S."/>
            <person name="Sawabe T."/>
        </authorList>
    </citation>
    <scope>NUCLEOTIDE SEQUENCE [LARGE SCALE GENOMIC DNA]</scope>
    <source>
        <strain evidence="2 3">ISO32</strain>
    </source>
</reference>
<evidence type="ECO:0000313" key="3">
    <source>
        <dbReference type="Proteomes" id="UP001321445"/>
    </source>
</evidence>
<feature type="transmembrane region" description="Helical" evidence="1">
    <location>
        <begin position="36"/>
        <end position="58"/>
    </location>
</feature>
<keyword evidence="3" id="KW-1185">Reference proteome</keyword>
<name>A0ABM8FLF6_9BACT</name>
<gene>
    <name evidence="2" type="ORF">HCR_05940</name>
</gene>
<dbReference type="RefSeq" id="WP_286337483.1">
    <property type="nucleotide sequence ID" value="NZ_AP027370.1"/>
</dbReference>
<accession>A0ABM8FLF6</accession>
<organism evidence="2 3">
    <name type="scientific">Hydrogenimonas cancrithermarum</name>
    <dbReference type="NCBI Taxonomy" id="2993563"/>
    <lineage>
        <taxon>Bacteria</taxon>
        <taxon>Pseudomonadati</taxon>
        <taxon>Campylobacterota</taxon>
        <taxon>Epsilonproteobacteria</taxon>
        <taxon>Campylobacterales</taxon>
        <taxon>Hydrogenimonadaceae</taxon>
        <taxon>Hydrogenimonas</taxon>
    </lineage>
</organism>
<evidence type="ECO:0008006" key="4">
    <source>
        <dbReference type="Google" id="ProtNLM"/>
    </source>
</evidence>
<keyword evidence="1" id="KW-0812">Transmembrane</keyword>
<sequence length="207" mass="22909">MSIKEQVEFAKEELTQDEKLLSGLIKVERFYKRNRLAILAVAVLVVVGGIGYGVMGYLKEQQLLRANAAFLQLQKNPSDKGALETLKKENPPLARLVLLQHATQAGDVSTLETLAESKDEVVSDLARYHLGVWKKSAETIKNYRMQSEALLKDFAIFDEAYLLMKAGEVSQAKERLAMIADSSPLKAAARMLNHYGIAASGKKEGSR</sequence>
<keyword evidence="1" id="KW-1133">Transmembrane helix</keyword>
<evidence type="ECO:0000313" key="2">
    <source>
        <dbReference type="EMBL" id="BDY12282.1"/>
    </source>
</evidence>
<keyword evidence="1" id="KW-0472">Membrane</keyword>
<proteinExistence type="predicted"/>